<accession>A0A844YI16</accession>
<dbReference type="Proteomes" id="UP000445582">
    <property type="component" value="Unassembled WGS sequence"/>
</dbReference>
<evidence type="ECO:0000313" key="4">
    <source>
        <dbReference type="Proteomes" id="UP000445582"/>
    </source>
</evidence>
<evidence type="ECO:0000256" key="1">
    <source>
        <dbReference type="SAM" id="SignalP"/>
    </source>
</evidence>
<evidence type="ECO:0000313" key="3">
    <source>
        <dbReference type="EMBL" id="MXO63175.1"/>
    </source>
</evidence>
<name>A0A844YI16_9SPHN</name>
<dbReference type="EMBL" id="WTYN01000001">
    <property type="protein sequence ID" value="MXO63175.1"/>
    <property type="molecule type" value="Genomic_DNA"/>
</dbReference>
<keyword evidence="4" id="KW-1185">Reference proteome</keyword>
<dbReference type="RefSeq" id="WP_160674380.1">
    <property type="nucleotide sequence ID" value="NZ_WTYN01000001.1"/>
</dbReference>
<dbReference type="OrthoDB" id="7409988at2"/>
<dbReference type="InterPro" id="IPR018637">
    <property type="entry name" value="DUF2059"/>
</dbReference>
<reference evidence="3 4" key="1">
    <citation type="submission" date="2019-12" db="EMBL/GenBank/DDBJ databases">
        <title>Genomic-based taxomic classification of the family Erythrobacteraceae.</title>
        <authorList>
            <person name="Xu L."/>
        </authorList>
    </citation>
    <scope>NUCLEOTIDE SEQUENCE [LARGE SCALE GENOMIC DNA]</scope>
    <source>
        <strain evidence="3 4">MCCC 1A09965</strain>
    </source>
</reference>
<dbReference type="AlphaFoldDB" id="A0A844YI16"/>
<comment type="caution">
    <text evidence="3">The sequence shown here is derived from an EMBL/GenBank/DDBJ whole genome shotgun (WGS) entry which is preliminary data.</text>
</comment>
<dbReference type="Pfam" id="PF09832">
    <property type="entry name" value="DUF2059"/>
    <property type="match status" value="1"/>
</dbReference>
<keyword evidence="1" id="KW-0732">Signal</keyword>
<feature type="domain" description="DUF2059" evidence="2">
    <location>
        <begin position="158"/>
        <end position="215"/>
    </location>
</feature>
<organism evidence="3 4">
    <name type="scientific">Qipengyuania oceanensis</name>
    <dbReference type="NCBI Taxonomy" id="1463597"/>
    <lineage>
        <taxon>Bacteria</taxon>
        <taxon>Pseudomonadati</taxon>
        <taxon>Pseudomonadota</taxon>
        <taxon>Alphaproteobacteria</taxon>
        <taxon>Sphingomonadales</taxon>
        <taxon>Erythrobacteraceae</taxon>
        <taxon>Qipengyuania</taxon>
    </lineage>
</organism>
<proteinExistence type="predicted"/>
<evidence type="ECO:0000259" key="2">
    <source>
        <dbReference type="Pfam" id="PF09832"/>
    </source>
</evidence>
<protein>
    <submittedName>
        <fullName evidence="3">DUF2059 domain-containing protein</fullName>
    </submittedName>
</protein>
<feature type="chain" id="PRO_5033054591" evidence="1">
    <location>
        <begin position="23"/>
        <end position="276"/>
    </location>
</feature>
<sequence length="276" mass="30123">MRRLLILATATLALGMAMPAVARDEADLNPKAQAQMDKVASLLGGLFQAEPLTAEQEERLPEASAVVAQIMPDGFYSKMMREMMDKTMRPMMSAFATPEFILGARLDVDQETLAGLDEAAKLEAVEMLDPAYDRRVDAIVNVMTGKMGGMFAQMEDPMREGLSKAYAVRFDEAQLADIAAFFATPTGSTYASQSMALFMDPQVMQASMQAIPAMMSGFGDMESAMKQAMDPLPKERAYKDLTAQERTRLAQILKVRPAKLADVVKPPKPMDSGSSD</sequence>
<gene>
    <name evidence="3" type="ORF">GRI48_09150</name>
</gene>
<feature type="signal peptide" evidence="1">
    <location>
        <begin position="1"/>
        <end position="22"/>
    </location>
</feature>